<organism evidence="3 4">
    <name type="scientific">Amycolatopsis thermoflava</name>
    <dbReference type="NCBI Taxonomy" id="84480"/>
    <lineage>
        <taxon>Bacteria</taxon>
        <taxon>Bacillati</taxon>
        <taxon>Actinomycetota</taxon>
        <taxon>Actinomycetes</taxon>
        <taxon>Pseudonocardiales</taxon>
        <taxon>Pseudonocardiaceae</taxon>
        <taxon>Amycolatopsis</taxon>
        <taxon>Amycolatopsis methanolica group</taxon>
    </lineage>
</organism>
<keyword evidence="4" id="KW-1185">Reference proteome</keyword>
<keyword evidence="1" id="KW-0472">Membrane</keyword>
<protein>
    <submittedName>
        <fullName evidence="3">LytR cell envelope-related transcriptional attenuator</fullName>
    </submittedName>
</protein>
<gene>
    <name evidence="3" type="ORF">EDD35_5636</name>
</gene>
<dbReference type="NCBIfam" id="NF035953">
    <property type="entry name" value="integrity_Cei"/>
    <property type="match status" value="1"/>
</dbReference>
<sequence length="236" mass="24903">MFGSSIEGVGQVSSGIGYGNRRSRPYRKRRPLPALIVIGVLGLVAMVIWVRAITSKQDIDEALRCDPPPTPPPGVTYTNLGYNALDETTPVPADRIAVKVLNASEKRGQAAITTESLRQLGFTQIAPPENDPAYATDEAACRGQLRFGDNGSSAARTLSLVVPCVELVRDNREDASVDLAIGSAFGDVVPTQAARDILAQLQAWSSQHDGDGGEQSAVNPPAIDEALLAAARPGTC</sequence>
<comment type="caution">
    <text evidence="3">The sequence shown here is derived from an EMBL/GenBank/DDBJ whole genome shotgun (WGS) entry which is preliminary data.</text>
</comment>
<dbReference type="AlphaFoldDB" id="A0A3N2H2U6"/>
<dbReference type="EMBL" id="RKHY01000001">
    <property type="protein sequence ID" value="ROS43233.1"/>
    <property type="molecule type" value="Genomic_DNA"/>
</dbReference>
<proteinExistence type="predicted"/>
<dbReference type="Pfam" id="PF13399">
    <property type="entry name" value="LytR_C"/>
    <property type="match status" value="1"/>
</dbReference>
<evidence type="ECO:0000256" key="1">
    <source>
        <dbReference type="SAM" id="Phobius"/>
    </source>
</evidence>
<evidence type="ECO:0000259" key="2">
    <source>
        <dbReference type="Pfam" id="PF13399"/>
    </source>
</evidence>
<evidence type="ECO:0000313" key="4">
    <source>
        <dbReference type="Proteomes" id="UP000274843"/>
    </source>
</evidence>
<accession>A0A3N2H2U6</accession>
<dbReference type="Proteomes" id="UP000274843">
    <property type="component" value="Unassembled WGS sequence"/>
</dbReference>
<evidence type="ECO:0000313" key="3">
    <source>
        <dbReference type="EMBL" id="ROS43233.1"/>
    </source>
</evidence>
<reference evidence="3 4" key="1">
    <citation type="submission" date="2018-11" db="EMBL/GenBank/DDBJ databases">
        <title>Sequencing the genomes of 1000 actinobacteria strains.</title>
        <authorList>
            <person name="Klenk H.-P."/>
        </authorList>
    </citation>
    <scope>NUCLEOTIDE SEQUENCE [LARGE SCALE GENOMIC DNA]</scope>
    <source>
        <strain evidence="3 4">DSM 44348</strain>
    </source>
</reference>
<keyword evidence="1" id="KW-1133">Transmembrane helix</keyword>
<name>A0A3N2H2U6_9PSEU</name>
<feature type="domain" description="LytR/CpsA/Psr regulator C-terminal" evidence="2">
    <location>
        <begin position="96"/>
        <end position="185"/>
    </location>
</feature>
<keyword evidence="1" id="KW-0812">Transmembrane</keyword>
<dbReference type="InterPro" id="IPR027381">
    <property type="entry name" value="LytR/CpsA/Psr_C"/>
</dbReference>
<feature type="transmembrane region" description="Helical" evidence="1">
    <location>
        <begin position="31"/>
        <end position="50"/>
    </location>
</feature>